<feature type="domain" description="L,D-TPase catalytic" evidence="8">
    <location>
        <begin position="172"/>
        <end position="345"/>
    </location>
</feature>
<dbReference type="GO" id="GO:0009252">
    <property type="term" value="P:peptidoglycan biosynthetic process"/>
    <property type="evidence" value="ECO:0007669"/>
    <property type="project" value="UniProtKB-UniPathway"/>
</dbReference>
<proteinExistence type="inferred from homology"/>
<feature type="active site" description="Proton donor/acceptor" evidence="7">
    <location>
        <position position="305"/>
    </location>
</feature>
<dbReference type="SUPFAM" id="SSF141523">
    <property type="entry name" value="L,D-transpeptidase catalytic domain-like"/>
    <property type="match status" value="1"/>
</dbReference>
<keyword evidence="5 7" id="KW-0573">Peptidoglycan synthesis</keyword>
<evidence type="ECO:0000313" key="10">
    <source>
        <dbReference type="Proteomes" id="UP000190897"/>
    </source>
</evidence>
<evidence type="ECO:0000256" key="4">
    <source>
        <dbReference type="ARBA" id="ARBA00022960"/>
    </source>
</evidence>
<dbReference type="InterPro" id="IPR052905">
    <property type="entry name" value="LD-transpeptidase_YkuD-like"/>
</dbReference>
<dbReference type="PROSITE" id="PS52029">
    <property type="entry name" value="LD_TPASE"/>
    <property type="match status" value="1"/>
</dbReference>
<dbReference type="PANTHER" id="PTHR41533">
    <property type="entry name" value="L,D-TRANSPEPTIDASE HI_1667-RELATED"/>
    <property type="match status" value="1"/>
</dbReference>
<evidence type="ECO:0000256" key="1">
    <source>
        <dbReference type="ARBA" id="ARBA00004752"/>
    </source>
</evidence>
<comment type="pathway">
    <text evidence="1 7">Cell wall biogenesis; peptidoglycan biosynthesis.</text>
</comment>
<dbReference type="InterPro" id="IPR005490">
    <property type="entry name" value="LD_TPept_cat_dom"/>
</dbReference>
<keyword evidence="4 7" id="KW-0133">Cell shape</keyword>
<evidence type="ECO:0000256" key="5">
    <source>
        <dbReference type="ARBA" id="ARBA00022984"/>
    </source>
</evidence>
<dbReference type="Gene3D" id="2.40.440.10">
    <property type="entry name" value="L,D-transpeptidase catalytic domain-like"/>
    <property type="match status" value="1"/>
</dbReference>
<reference evidence="10" key="1">
    <citation type="submission" date="2017-02" db="EMBL/GenBank/DDBJ databases">
        <authorList>
            <person name="Varghese N."/>
            <person name="Submissions S."/>
        </authorList>
    </citation>
    <scope>NUCLEOTIDE SEQUENCE [LARGE SCALE GENOMIC DNA]</scope>
    <source>
        <strain evidence="10">DSM 22270</strain>
    </source>
</reference>
<dbReference type="OrthoDB" id="9778545at2"/>
<keyword evidence="6 7" id="KW-0961">Cell wall biogenesis/degradation</keyword>
<dbReference type="Proteomes" id="UP000190897">
    <property type="component" value="Unassembled WGS sequence"/>
</dbReference>
<dbReference type="EMBL" id="FUZA01000004">
    <property type="protein sequence ID" value="SKB98898.1"/>
    <property type="molecule type" value="Genomic_DNA"/>
</dbReference>
<protein>
    <submittedName>
        <fullName evidence="9">L,D-transpeptidase catalytic domain</fullName>
    </submittedName>
</protein>
<keyword evidence="10" id="KW-1185">Reference proteome</keyword>
<sequence length="398" mass="45393">MQMLSGLGRTRYIPLLVLFTLAILQSCRKNPKEMTKEELESHLSDKRHYDKLIEFSKNAGINVEKFALKGESAPVFALLEEAGFGYKPTLRYTEKKIKADTLLLREAAESLVKGESVEKVMEKLEPVFPVYHNLKVHYARLLKENKADSAAYVAETLNAYRWIKRQSKGAPRFVMVNIRGAYLTAMDSAGKNVLSMRTVVGKSDTQTPTIDTYATSIVTHPYWNVPKSIAIKEIFPKAVKDTAYLTRNRIQIIDNKGQAVNPADIEWEELTADKFPYRFRQETGEDNSLGLLKVEIKNPLAIYLHDTNARYLFKSNSRWRSHGCVRVQQPTELANYMAGTKLLDNDFMTEPDTVSTPPKWHKLKARIPVFLLYLGADCNEKGDLLYFEDVYKRGSPKV</sequence>
<dbReference type="GO" id="GO:0016740">
    <property type="term" value="F:transferase activity"/>
    <property type="evidence" value="ECO:0007669"/>
    <property type="project" value="UniProtKB-KW"/>
</dbReference>
<dbReference type="STRING" id="651661.SAMN05660293_03356"/>
<evidence type="ECO:0000256" key="7">
    <source>
        <dbReference type="PROSITE-ProRule" id="PRU01373"/>
    </source>
</evidence>
<comment type="similarity">
    <text evidence="2">Belongs to the YkuD family.</text>
</comment>
<dbReference type="InterPro" id="IPR038063">
    <property type="entry name" value="Transpep_catalytic_dom"/>
</dbReference>
<name>A0A1T5FRV1_9BACT</name>
<evidence type="ECO:0000256" key="3">
    <source>
        <dbReference type="ARBA" id="ARBA00022679"/>
    </source>
</evidence>
<dbReference type="CDD" id="cd16913">
    <property type="entry name" value="YkuD_like"/>
    <property type="match status" value="1"/>
</dbReference>
<dbReference type="RefSeq" id="WP_082215881.1">
    <property type="nucleotide sequence ID" value="NZ_FUZA01000004.1"/>
</dbReference>
<evidence type="ECO:0000259" key="8">
    <source>
        <dbReference type="PROSITE" id="PS52029"/>
    </source>
</evidence>
<evidence type="ECO:0000256" key="2">
    <source>
        <dbReference type="ARBA" id="ARBA00005992"/>
    </source>
</evidence>
<evidence type="ECO:0000256" key="6">
    <source>
        <dbReference type="ARBA" id="ARBA00023316"/>
    </source>
</evidence>
<organism evidence="9 10">
    <name type="scientific">Dyadobacter psychrophilus</name>
    <dbReference type="NCBI Taxonomy" id="651661"/>
    <lineage>
        <taxon>Bacteria</taxon>
        <taxon>Pseudomonadati</taxon>
        <taxon>Bacteroidota</taxon>
        <taxon>Cytophagia</taxon>
        <taxon>Cytophagales</taxon>
        <taxon>Spirosomataceae</taxon>
        <taxon>Dyadobacter</taxon>
    </lineage>
</organism>
<dbReference type="Pfam" id="PF03734">
    <property type="entry name" value="YkuD"/>
    <property type="match status" value="1"/>
</dbReference>
<evidence type="ECO:0000313" key="9">
    <source>
        <dbReference type="EMBL" id="SKB98898.1"/>
    </source>
</evidence>
<feature type="active site" description="Nucleophile" evidence="7">
    <location>
        <position position="324"/>
    </location>
</feature>
<accession>A0A1T5FRV1</accession>
<dbReference type="GO" id="GO:0004180">
    <property type="term" value="F:carboxypeptidase activity"/>
    <property type="evidence" value="ECO:0007669"/>
    <property type="project" value="UniProtKB-ARBA"/>
</dbReference>
<dbReference type="GO" id="GO:0008360">
    <property type="term" value="P:regulation of cell shape"/>
    <property type="evidence" value="ECO:0007669"/>
    <property type="project" value="UniProtKB-UniRule"/>
</dbReference>
<dbReference type="GO" id="GO:0071555">
    <property type="term" value="P:cell wall organization"/>
    <property type="evidence" value="ECO:0007669"/>
    <property type="project" value="UniProtKB-UniRule"/>
</dbReference>
<dbReference type="AlphaFoldDB" id="A0A1T5FRV1"/>
<dbReference type="PANTHER" id="PTHR41533:SF1">
    <property type="entry name" value="L,D-TRANSPEPTIDASE YCBB-RELATED"/>
    <property type="match status" value="1"/>
</dbReference>
<keyword evidence="3" id="KW-0808">Transferase</keyword>
<gene>
    <name evidence="9" type="ORF">SAMN05660293_03356</name>
</gene>
<dbReference type="UniPathway" id="UPA00219"/>